<dbReference type="EMBL" id="MRTF01000011">
    <property type="protein sequence ID" value="OME89112.1"/>
    <property type="molecule type" value="Genomic_DNA"/>
</dbReference>
<reference evidence="1 2" key="1">
    <citation type="submission" date="2016-11" db="EMBL/GenBank/DDBJ databases">
        <title>Paenibacillus species isolates.</title>
        <authorList>
            <person name="Beno S.M."/>
        </authorList>
    </citation>
    <scope>NUCLEOTIDE SEQUENCE [LARGE SCALE GENOMIC DNA]</scope>
    <source>
        <strain evidence="1 2">FSL F4-0100</strain>
    </source>
</reference>
<evidence type="ECO:0000313" key="1">
    <source>
        <dbReference type="EMBL" id="OME89112.1"/>
    </source>
</evidence>
<protein>
    <submittedName>
        <fullName evidence="1">Uncharacterized protein</fullName>
    </submittedName>
</protein>
<gene>
    <name evidence="1" type="ORF">BK123_27460</name>
</gene>
<organism evidence="1 2">
    <name type="scientific">Paenibacillus lautus</name>
    <name type="common">Bacillus lautus</name>
    <dbReference type="NCBI Taxonomy" id="1401"/>
    <lineage>
        <taxon>Bacteria</taxon>
        <taxon>Bacillati</taxon>
        <taxon>Bacillota</taxon>
        <taxon>Bacilli</taxon>
        <taxon>Bacillales</taxon>
        <taxon>Paenibacillaceae</taxon>
        <taxon>Paenibacillus</taxon>
    </lineage>
</organism>
<accession>A0A1R1AUN5</accession>
<name>A0A1R1AUN5_PAELA</name>
<dbReference type="AlphaFoldDB" id="A0A1R1AUN5"/>
<dbReference type="Proteomes" id="UP000187074">
    <property type="component" value="Unassembled WGS sequence"/>
</dbReference>
<evidence type="ECO:0000313" key="2">
    <source>
        <dbReference type="Proteomes" id="UP000187074"/>
    </source>
</evidence>
<proteinExistence type="predicted"/>
<sequence length="106" mass="11566">MKAKSMILGVTAAGIISISVVIGGKTFAEDIINPNPGFSEQQVVTPEKLTELENKASTIVTEYGEFKRNDAYDYSKLEDSQIAHDDSKTNVATKVIVEENGIFVKQ</sequence>
<dbReference type="RefSeq" id="WP_076325529.1">
    <property type="nucleotide sequence ID" value="NZ_JBCMXI010000003.1"/>
</dbReference>
<comment type="caution">
    <text evidence="1">The sequence shown here is derived from an EMBL/GenBank/DDBJ whole genome shotgun (WGS) entry which is preliminary data.</text>
</comment>